<dbReference type="RefSeq" id="WP_128911653.1">
    <property type="nucleotide sequence ID" value="NZ_RDSM01000001.1"/>
</dbReference>
<reference evidence="2" key="2">
    <citation type="submission" date="2019-02" db="EMBL/GenBank/DDBJ databases">
        <title>Granulicella sibirica sp. nov., a psychrotolerant acidobacterium isolated from an organic soil layer in forested tundra, West Siberia.</title>
        <authorList>
            <person name="Oshkin I.Y."/>
            <person name="Kulichevskaya I.S."/>
            <person name="Rijpstra W.I.C."/>
            <person name="Sinninghe Damste J.S."/>
            <person name="Rakitin A.L."/>
            <person name="Ravin N.V."/>
            <person name="Dedysh S.N."/>
        </authorList>
    </citation>
    <scope>NUCLEOTIDE SEQUENCE [LARGE SCALE GENOMIC DNA]</scope>
    <source>
        <strain evidence="2">AF10</strain>
    </source>
</reference>
<dbReference type="Pfam" id="PF12977">
    <property type="entry name" value="DUF3861"/>
    <property type="match status" value="1"/>
</dbReference>
<dbReference type="Gene3D" id="3.10.20.850">
    <property type="entry name" value="Protein of unknown function DUF3861"/>
    <property type="match status" value="1"/>
</dbReference>
<gene>
    <name evidence="1" type="ORF">GRAN_0800</name>
</gene>
<dbReference type="AlphaFoldDB" id="A0A4Q0T4J7"/>
<dbReference type="InterPro" id="IPR038194">
    <property type="entry name" value="DUF3861_sf"/>
</dbReference>
<dbReference type="Proteomes" id="UP000289437">
    <property type="component" value="Unassembled WGS sequence"/>
</dbReference>
<sequence>MNSYSYRVTVEPLTGSKGEPVEATALSFVIKNHDDILAIAERAKGRAGLDEETSTALAISLKMFSEVMLLNRKNPLFENIQGPFRDFIQAFKAAGKTDRAE</sequence>
<dbReference type="InterPro" id="IPR024476">
    <property type="entry name" value="DUF3861"/>
</dbReference>
<evidence type="ECO:0008006" key="3">
    <source>
        <dbReference type="Google" id="ProtNLM"/>
    </source>
</evidence>
<dbReference type="EMBL" id="RDSM01000001">
    <property type="protein sequence ID" value="RXH57490.1"/>
    <property type="molecule type" value="Genomic_DNA"/>
</dbReference>
<accession>A0A4Q0T4J7</accession>
<keyword evidence="2" id="KW-1185">Reference proteome</keyword>
<protein>
    <recommendedName>
        <fullName evidence="3">DUF3861 domain-containing protein</fullName>
    </recommendedName>
</protein>
<organism evidence="1 2">
    <name type="scientific">Granulicella sibirica</name>
    <dbReference type="NCBI Taxonomy" id="2479048"/>
    <lineage>
        <taxon>Bacteria</taxon>
        <taxon>Pseudomonadati</taxon>
        <taxon>Acidobacteriota</taxon>
        <taxon>Terriglobia</taxon>
        <taxon>Terriglobales</taxon>
        <taxon>Acidobacteriaceae</taxon>
        <taxon>Granulicella</taxon>
    </lineage>
</organism>
<reference evidence="1 2" key="1">
    <citation type="submission" date="2018-11" db="EMBL/GenBank/DDBJ databases">
        <authorList>
            <person name="Mardanov A.V."/>
            <person name="Ravin N.V."/>
            <person name="Dedysh S.N."/>
        </authorList>
    </citation>
    <scope>NUCLEOTIDE SEQUENCE [LARGE SCALE GENOMIC DNA]</scope>
    <source>
        <strain evidence="1 2">AF10</strain>
    </source>
</reference>
<evidence type="ECO:0000313" key="1">
    <source>
        <dbReference type="EMBL" id="RXH57490.1"/>
    </source>
</evidence>
<evidence type="ECO:0000313" key="2">
    <source>
        <dbReference type="Proteomes" id="UP000289437"/>
    </source>
</evidence>
<proteinExistence type="predicted"/>
<dbReference type="OrthoDB" id="119700at2"/>
<name>A0A4Q0T4J7_9BACT</name>
<comment type="caution">
    <text evidence="1">The sequence shown here is derived from an EMBL/GenBank/DDBJ whole genome shotgun (WGS) entry which is preliminary data.</text>
</comment>